<accession>A0A067CXV8</accession>
<reference evidence="1 2" key="1">
    <citation type="journal article" date="2013" name="PLoS Genet.">
        <title>Distinctive expansion of potential virulence genes in the genome of the oomycete fish pathogen Saprolegnia parasitica.</title>
        <authorList>
            <person name="Jiang R.H."/>
            <person name="de Bruijn I."/>
            <person name="Haas B.J."/>
            <person name="Belmonte R."/>
            <person name="Lobach L."/>
            <person name="Christie J."/>
            <person name="van den Ackerveken G."/>
            <person name="Bottin A."/>
            <person name="Bulone V."/>
            <person name="Diaz-Moreno S.M."/>
            <person name="Dumas B."/>
            <person name="Fan L."/>
            <person name="Gaulin E."/>
            <person name="Govers F."/>
            <person name="Grenville-Briggs L.J."/>
            <person name="Horner N.R."/>
            <person name="Levin J.Z."/>
            <person name="Mammella M."/>
            <person name="Meijer H.J."/>
            <person name="Morris P."/>
            <person name="Nusbaum C."/>
            <person name="Oome S."/>
            <person name="Phillips A.J."/>
            <person name="van Rooyen D."/>
            <person name="Rzeszutek E."/>
            <person name="Saraiva M."/>
            <person name="Secombes C.J."/>
            <person name="Seidl M.F."/>
            <person name="Snel B."/>
            <person name="Stassen J.H."/>
            <person name="Sykes S."/>
            <person name="Tripathy S."/>
            <person name="van den Berg H."/>
            <person name="Vega-Arreguin J.C."/>
            <person name="Wawra S."/>
            <person name="Young S.K."/>
            <person name="Zeng Q."/>
            <person name="Dieguez-Uribeondo J."/>
            <person name="Russ C."/>
            <person name="Tyler B.M."/>
            <person name="van West P."/>
        </authorList>
    </citation>
    <scope>NUCLEOTIDE SEQUENCE [LARGE SCALE GENOMIC DNA]</scope>
    <source>
        <strain evidence="1 2">CBS 223.65</strain>
    </source>
</reference>
<sequence>MHCAYCNTNDHRFHGCIALRQAMIQRSGLKGFVVPQGLWCSYCVSFGRFEGHVEAHCRWLVEHVYMGVPISRQCLPRRLVLPNVAPPTSECGYCADRAHTVEHCTMLQFDAVAGSVRRNFRIPAAVGCSYCILHQKLRQHPLDACYRLQEHQEARQVHPRFPMASSKGPPCTSPEMIKRLATHSVDTPRKRSKYGPAL</sequence>
<gene>
    <name evidence="1" type="ORF">SPRG_03973</name>
</gene>
<dbReference type="OrthoDB" id="10479208at2759"/>
<evidence type="ECO:0000313" key="2">
    <source>
        <dbReference type="Proteomes" id="UP000030745"/>
    </source>
</evidence>
<keyword evidence="2" id="KW-1185">Reference proteome</keyword>
<dbReference type="AlphaFoldDB" id="A0A067CXV8"/>
<dbReference type="RefSeq" id="XP_012197955.1">
    <property type="nucleotide sequence ID" value="XM_012342565.1"/>
</dbReference>
<dbReference type="EMBL" id="KK583198">
    <property type="protein sequence ID" value="KDO31356.1"/>
    <property type="molecule type" value="Genomic_DNA"/>
</dbReference>
<protein>
    <submittedName>
        <fullName evidence="1">Uncharacterized protein</fullName>
    </submittedName>
</protein>
<organism evidence="1 2">
    <name type="scientific">Saprolegnia parasitica (strain CBS 223.65)</name>
    <dbReference type="NCBI Taxonomy" id="695850"/>
    <lineage>
        <taxon>Eukaryota</taxon>
        <taxon>Sar</taxon>
        <taxon>Stramenopiles</taxon>
        <taxon>Oomycota</taxon>
        <taxon>Saprolegniomycetes</taxon>
        <taxon>Saprolegniales</taxon>
        <taxon>Saprolegniaceae</taxon>
        <taxon>Saprolegnia</taxon>
    </lineage>
</organism>
<evidence type="ECO:0000313" key="1">
    <source>
        <dbReference type="EMBL" id="KDO31356.1"/>
    </source>
</evidence>
<dbReference type="KEGG" id="spar:SPRG_03973"/>
<dbReference type="VEuPathDB" id="FungiDB:SPRG_03973"/>
<dbReference type="GeneID" id="24126448"/>
<dbReference type="Proteomes" id="UP000030745">
    <property type="component" value="Unassembled WGS sequence"/>
</dbReference>
<proteinExistence type="predicted"/>
<name>A0A067CXV8_SAPPC</name>